<gene>
    <name evidence="1" type="ORF">BXY75_2568</name>
</gene>
<name>A0A3L9YAK7_9FLAO</name>
<accession>A0A3L9YAK7</accession>
<evidence type="ECO:0000313" key="1">
    <source>
        <dbReference type="EMBL" id="RMA57763.1"/>
    </source>
</evidence>
<dbReference type="Proteomes" id="UP000271339">
    <property type="component" value="Unassembled WGS sequence"/>
</dbReference>
<keyword evidence="2" id="KW-1185">Reference proteome</keyword>
<protein>
    <submittedName>
        <fullName evidence="1">Uncharacterized protein</fullName>
    </submittedName>
</protein>
<sequence length="71" mass="8506">MKGKLLFTDLQEDINLSKKKARFPKWKTGFKKFKFTLFFCDSFSYRIIIRIDSCKIYCTVKSRQVNRSNVV</sequence>
<evidence type="ECO:0000313" key="2">
    <source>
        <dbReference type="Proteomes" id="UP000271339"/>
    </source>
</evidence>
<dbReference type="AlphaFoldDB" id="A0A3L9YAK7"/>
<dbReference type="EMBL" id="REFC01000014">
    <property type="protein sequence ID" value="RMA57763.1"/>
    <property type="molecule type" value="Genomic_DNA"/>
</dbReference>
<comment type="caution">
    <text evidence="1">The sequence shown here is derived from an EMBL/GenBank/DDBJ whole genome shotgun (WGS) entry which is preliminary data.</text>
</comment>
<proteinExistence type="predicted"/>
<organism evidence="1 2">
    <name type="scientific">Ulvibacter antarcticus</name>
    <dbReference type="NCBI Taxonomy" id="442714"/>
    <lineage>
        <taxon>Bacteria</taxon>
        <taxon>Pseudomonadati</taxon>
        <taxon>Bacteroidota</taxon>
        <taxon>Flavobacteriia</taxon>
        <taxon>Flavobacteriales</taxon>
        <taxon>Flavobacteriaceae</taxon>
        <taxon>Ulvibacter</taxon>
    </lineage>
</organism>
<reference evidence="1 2" key="1">
    <citation type="submission" date="2018-10" db="EMBL/GenBank/DDBJ databases">
        <title>Genomic Encyclopedia of Archaeal and Bacterial Type Strains, Phase II (KMG-II): from individual species to whole genera.</title>
        <authorList>
            <person name="Goeker M."/>
        </authorList>
    </citation>
    <scope>NUCLEOTIDE SEQUENCE [LARGE SCALE GENOMIC DNA]</scope>
    <source>
        <strain evidence="1 2">DSM 23424</strain>
    </source>
</reference>